<feature type="transmembrane region" description="Helical" evidence="1">
    <location>
        <begin position="6"/>
        <end position="28"/>
    </location>
</feature>
<reference evidence="2" key="1">
    <citation type="submission" date="2014-11" db="EMBL/GenBank/DDBJ databases">
        <authorList>
            <person name="Amaro Gonzalez C."/>
        </authorList>
    </citation>
    <scope>NUCLEOTIDE SEQUENCE</scope>
</reference>
<evidence type="ECO:0000256" key="1">
    <source>
        <dbReference type="SAM" id="Phobius"/>
    </source>
</evidence>
<reference evidence="2" key="2">
    <citation type="journal article" date="2015" name="Fish Shellfish Immunol.">
        <title>Early steps in the European eel (Anguilla anguilla)-Vibrio vulnificus interaction in the gills: Role of the RtxA13 toxin.</title>
        <authorList>
            <person name="Callol A."/>
            <person name="Pajuelo D."/>
            <person name="Ebbesson L."/>
            <person name="Teles M."/>
            <person name="MacKenzie S."/>
            <person name="Amaro C."/>
        </authorList>
    </citation>
    <scope>NUCLEOTIDE SEQUENCE</scope>
</reference>
<evidence type="ECO:0000313" key="2">
    <source>
        <dbReference type="EMBL" id="JAH77421.1"/>
    </source>
</evidence>
<keyword evidence="1" id="KW-1133">Transmembrane helix</keyword>
<proteinExistence type="predicted"/>
<sequence>MFFANINVFWVYLISIMPLCYKIAFLLLQRVFLRRVV</sequence>
<protein>
    <submittedName>
        <fullName evidence="2">Uncharacterized protein</fullName>
    </submittedName>
</protein>
<keyword evidence="1" id="KW-0812">Transmembrane</keyword>
<dbReference type="AlphaFoldDB" id="A0A0E9VHE2"/>
<dbReference type="EMBL" id="GBXM01031156">
    <property type="protein sequence ID" value="JAH77421.1"/>
    <property type="molecule type" value="Transcribed_RNA"/>
</dbReference>
<name>A0A0E9VHE2_ANGAN</name>
<accession>A0A0E9VHE2</accession>
<keyword evidence="1" id="KW-0472">Membrane</keyword>
<organism evidence="2">
    <name type="scientific">Anguilla anguilla</name>
    <name type="common">European freshwater eel</name>
    <name type="synonym">Muraena anguilla</name>
    <dbReference type="NCBI Taxonomy" id="7936"/>
    <lineage>
        <taxon>Eukaryota</taxon>
        <taxon>Metazoa</taxon>
        <taxon>Chordata</taxon>
        <taxon>Craniata</taxon>
        <taxon>Vertebrata</taxon>
        <taxon>Euteleostomi</taxon>
        <taxon>Actinopterygii</taxon>
        <taxon>Neopterygii</taxon>
        <taxon>Teleostei</taxon>
        <taxon>Anguilliformes</taxon>
        <taxon>Anguillidae</taxon>
        <taxon>Anguilla</taxon>
    </lineage>
</organism>